<dbReference type="AlphaFoldDB" id="A0A6J6X6N6"/>
<protein>
    <submittedName>
        <fullName evidence="2">Unannotated protein</fullName>
    </submittedName>
</protein>
<organism evidence="2">
    <name type="scientific">freshwater metagenome</name>
    <dbReference type="NCBI Taxonomy" id="449393"/>
    <lineage>
        <taxon>unclassified sequences</taxon>
        <taxon>metagenomes</taxon>
        <taxon>ecological metagenomes</taxon>
    </lineage>
</organism>
<reference evidence="2" key="1">
    <citation type="submission" date="2020-05" db="EMBL/GenBank/DDBJ databases">
        <authorList>
            <person name="Chiriac C."/>
            <person name="Salcher M."/>
            <person name="Ghai R."/>
            <person name="Kavagutti S V."/>
        </authorList>
    </citation>
    <scope>NUCLEOTIDE SEQUENCE</scope>
</reference>
<name>A0A6J6X6N6_9ZZZZ</name>
<gene>
    <name evidence="2" type="ORF">UFOPK2992_00330</name>
</gene>
<sequence length="60" mass="6638">MLTAPRSMPLVAMNNRWLLMRFSSLSNMRIQTARSGMSPSIPSNFSTANENTNSLFSGLT</sequence>
<accession>A0A6J6X6N6</accession>
<feature type="region of interest" description="Disordered" evidence="1">
    <location>
        <begin position="36"/>
        <end position="60"/>
    </location>
</feature>
<evidence type="ECO:0000256" key="1">
    <source>
        <dbReference type="SAM" id="MobiDB-lite"/>
    </source>
</evidence>
<dbReference type="EMBL" id="CAFAAI010000035">
    <property type="protein sequence ID" value="CAB4789697.1"/>
    <property type="molecule type" value="Genomic_DNA"/>
</dbReference>
<evidence type="ECO:0000313" key="2">
    <source>
        <dbReference type="EMBL" id="CAB4789697.1"/>
    </source>
</evidence>
<proteinExistence type="predicted"/>